<dbReference type="PROSITE" id="PS50113">
    <property type="entry name" value="PAC"/>
    <property type="match status" value="6"/>
</dbReference>
<dbReference type="InterPro" id="IPR013767">
    <property type="entry name" value="PAS_fold"/>
</dbReference>
<dbReference type="InterPro" id="IPR035965">
    <property type="entry name" value="PAS-like_dom_sf"/>
</dbReference>
<dbReference type="SMART" id="SM00086">
    <property type="entry name" value="PAC"/>
    <property type="match status" value="6"/>
</dbReference>
<dbReference type="CDD" id="cd00130">
    <property type="entry name" value="PAS"/>
    <property type="match status" value="6"/>
</dbReference>
<keyword evidence="3" id="KW-0597">Phosphoprotein</keyword>
<keyword evidence="10" id="KW-1185">Reference proteome</keyword>
<dbReference type="InterPro" id="IPR052162">
    <property type="entry name" value="Sensor_kinase/Photoreceptor"/>
</dbReference>
<dbReference type="STRING" id="1524460.IX84_04340"/>
<evidence type="ECO:0000256" key="3">
    <source>
        <dbReference type="ARBA" id="ARBA00022553"/>
    </source>
</evidence>
<dbReference type="PROSITE" id="PS50112">
    <property type="entry name" value="PAS"/>
    <property type="match status" value="6"/>
</dbReference>
<dbReference type="InterPro" id="IPR005467">
    <property type="entry name" value="His_kinase_dom"/>
</dbReference>
<dbReference type="FunFam" id="3.30.565.10:FF:000006">
    <property type="entry name" value="Sensor histidine kinase WalK"/>
    <property type="match status" value="1"/>
</dbReference>
<evidence type="ECO:0000259" key="6">
    <source>
        <dbReference type="PROSITE" id="PS50109"/>
    </source>
</evidence>
<evidence type="ECO:0000256" key="2">
    <source>
        <dbReference type="ARBA" id="ARBA00012438"/>
    </source>
</evidence>
<dbReference type="PROSITE" id="PS50109">
    <property type="entry name" value="HIS_KIN"/>
    <property type="match status" value="1"/>
</dbReference>
<keyword evidence="4" id="KW-0808">Transferase</keyword>
<dbReference type="InterPro" id="IPR003661">
    <property type="entry name" value="HisK_dim/P_dom"/>
</dbReference>
<dbReference type="PANTHER" id="PTHR43304">
    <property type="entry name" value="PHYTOCHROME-LIKE PROTEIN CPH1"/>
    <property type="match status" value="1"/>
</dbReference>
<evidence type="ECO:0000313" key="10">
    <source>
        <dbReference type="Proteomes" id="UP000029736"/>
    </source>
</evidence>
<feature type="domain" description="PAS" evidence="7">
    <location>
        <begin position="573"/>
        <end position="632"/>
    </location>
</feature>
<dbReference type="GO" id="GO:0006355">
    <property type="term" value="P:regulation of DNA-templated transcription"/>
    <property type="evidence" value="ECO:0007669"/>
    <property type="project" value="InterPro"/>
</dbReference>
<feature type="domain" description="PAC" evidence="8">
    <location>
        <begin position="774"/>
        <end position="827"/>
    </location>
</feature>
<feature type="domain" description="PAC" evidence="8">
    <location>
        <begin position="904"/>
        <end position="957"/>
    </location>
</feature>
<feature type="domain" description="PAC" evidence="8">
    <location>
        <begin position="519"/>
        <end position="572"/>
    </location>
</feature>
<dbReference type="SUPFAM" id="SSF47384">
    <property type="entry name" value="Homodimeric domain of signal transducing histidine kinase"/>
    <property type="match status" value="1"/>
</dbReference>
<dbReference type="InterPro" id="IPR004358">
    <property type="entry name" value="Sig_transdc_His_kin-like_C"/>
</dbReference>
<evidence type="ECO:0000259" key="8">
    <source>
        <dbReference type="PROSITE" id="PS50113"/>
    </source>
</evidence>
<dbReference type="Pfam" id="PF02518">
    <property type="entry name" value="HATPase_c"/>
    <property type="match status" value="1"/>
</dbReference>
<dbReference type="RefSeq" id="WP_044216800.1">
    <property type="nucleotide sequence ID" value="NZ_JBKAGJ010000001.1"/>
</dbReference>
<dbReference type="InterPro" id="IPR013656">
    <property type="entry name" value="PAS_4"/>
</dbReference>
<feature type="domain" description="PAS" evidence="7">
    <location>
        <begin position="958"/>
        <end position="1038"/>
    </location>
</feature>
<dbReference type="InterPro" id="IPR036097">
    <property type="entry name" value="HisK_dim/P_sf"/>
</dbReference>
<dbReference type="NCBIfam" id="TIGR00229">
    <property type="entry name" value="sensory_box"/>
    <property type="match status" value="7"/>
</dbReference>
<dbReference type="InterPro" id="IPR000700">
    <property type="entry name" value="PAS-assoc_C"/>
</dbReference>
<dbReference type="EMBL" id="JPOS01000012">
    <property type="protein sequence ID" value="KGE89021.1"/>
    <property type="molecule type" value="Genomic_DNA"/>
</dbReference>
<feature type="domain" description="PAS" evidence="7">
    <location>
        <begin position="441"/>
        <end position="498"/>
    </location>
</feature>
<dbReference type="InterPro" id="IPR001610">
    <property type="entry name" value="PAC"/>
</dbReference>
<dbReference type="Pfam" id="PF08447">
    <property type="entry name" value="PAS_3"/>
    <property type="match status" value="4"/>
</dbReference>
<dbReference type="Gene3D" id="3.30.450.20">
    <property type="entry name" value="PAS domain"/>
    <property type="match status" value="8"/>
</dbReference>
<evidence type="ECO:0000256" key="5">
    <source>
        <dbReference type="ARBA" id="ARBA00022777"/>
    </source>
</evidence>
<dbReference type="EC" id="2.7.13.3" evidence="2"/>
<feature type="domain" description="PAS" evidence="7">
    <location>
        <begin position="165"/>
        <end position="236"/>
    </location>
</feature>
<comment type="caution">
    <text evidence="9">The sequence shown here is derived from an EMBL/GenBank/DDBJ whole genome shotgun (WGS) entry which is preliminary data.</text>
</comment>
<keyword evidence="5" id="KW-0418">Kinase</keyword>
<name>A0A098SA63_9BACT</name>
<sequence length="1447" mass="165854">MSLEAPTVLQTLLRSVLTLQQAPSLQRGIITTIPEVVPLVNTDAIWVLRLPAAAPFTPSPITSIHRCESGQWEVQETSLPDSWLRKLEHEAGSESYVALPSPSENHHIIAAPIRSKGQAAGFFIARIPVAQATGSSDPLQPIQPYLEGLGAAISRFTQEKKIKVQRDYLRKIIDNIPGLVFSKDREGRFVLVNKRVAEIYGVPVEELIGKTDSDFNPHKQEVARYREEDLRVLDEGATMWLPEDKITTPKGQEIHLQTLKIPVTSEGEEGTNNVLGLSLDISPWLRIKEQEAKSRERYHNFIKHAEEGIYFVKCDPPIPLEGLTPEEQMEHYYASAVIAECNKAMAKMYGLEGPEALIGKKVADLHKGEGEAQNRKSTLQFFKKNFKIKDFETHEITPDGTERWFNNHVVGVFEANHMIGIWGGQTDITARKQMELSLRKQREELNFILEGAKVATWYWDLPGKIARFNDYFWQLLGYDNSETPSNPKEFNNLVHPDDLPPFISKATKHLELRNNPQVFEHEMRLRAKDGSYKWVLNRGRALTWNEEGYPIQGSGIFVDITSQKGAMMQLKAQQELLDMVSESAMVSFWELDLDTEHVKISSTFFKILGFETDEFKLTLTSAFELVHPDDQEPRFNHAIQKIELEESFEVELRLRTKEGSYNWVVVRGELYVLEGKKYYAGLLIDINQRKQTELELQQSQEKLNLAIEGSRIGIWEWDIPNRKVSNNALMFKHLGHTPEALTDRYEDWVKYLHPDDVPRIQESFHFQTGASDNFRLDYRIKDAQGHYHWVYDTGKVTGRNETGQAIHATGITVDISELKATELALKESQQRTQLILDAAKLGLWEWNYQTDDCFYNLHWGGMLGYAPHEIKPVSQTFFELIHPEDAPLLRKVLDDQLAGKTELFEVEIRLRTKDGDWKWVHDKGRVMSRDKEGLPVKIAGIHIDIDHRKAAEKALTESEAFFRSLFEDSPLGILFCNMDGGIQEVNEMASQLLGYSRQELTHKTLNDLSIDERLFEGLVHTLKQDNTINQFEQQLRHKEGRQIWSNLLVSIIRDINGQPESIICSIEDITSRMEAQQALQESEDLKRAILDALPDLKFRIDKEHRFVSFFAPKGEAPKLILPPEQFLNKKIDEVLPPHIAHALKINLKKALEKGDVETFEYPLPSSEGMRFFEARINSINRSEAIVVIRDVTELKIAQQALQNKLRELDYNNEKLTRYVNSNLQLENFAHTVSHDLREPVRTMNSFSQLLKRRYENQLDEDANSYLDFISKSAIHMNKLIEDLLEFARFTNSEDPGFEEVDLNELLVVVQQSLRGLIKDKNADLIIQEPLPVLNGNPTKLGQLFQNLISNGIKFQEKGVQPKVTITVEDLDEHWQFTVKDNGIGIDEEYHGQIFQLFRRLHSKKLYPGSGIGLALCKRVVEQHGGDIWVKSRPGEGATFIFTLHKNF</sequence>
<dbReference type="Pfam" id="PF00989">
    <property type="entry name" value="PAS"/>
    <property type="match status" value="1"/>
</dbReference>
<feature type="domain" description="PAS" evidence="7">
    <location>
        <begin position="699"/>
        <end position="773"/>
    </location>
</feature>
<dbReference type="GO" id="GO:0000155">
    <property type="term" value="F:phosphorelay sensor kinase activity"/>
    <property type="evidence" value="ECO:0007669"/>
    <property type="project" value="InterPro"/>
</dbReference>
<organism evidence="9 10">
    <name type="scientific">Phaeodactylibacter xiamenensis</name>
    <dbReference type="NCBI Taxonomy" id="1524460"/>
    <lineage>
        <taxon>Bacteria</taxon>
        <taxon>Pseudomonadati</taxon>
        <taxon>Bacteroidota</taxon>
        <taxon>Saprospiria</taxon>
        <taxon>Saprospirales</taxon>
        <taxon>Haliscomenobacteraceae</taxon>
        <taxon>Phaeodactylibacter</taxon>
    </lineage>
</organism>
<evidence type="ECO:0000256" key="1">
    <source>
        <dbReference type="ARBA" id="ARBA00000085"/>
    </source>
</evidence>
<dbReference type="InterPro" id="IPR036890">
    <property type="entry name" value="HATPase_C_sf"/>
</dbReference>
<feature type="domain" description="PAC" evidence="8">
    <location>
        <begin position="389"/>
        <end position="440"/>
    </location>
</feature>
<dbReference type="Pfam" id="PF13426">
    <property type="entry name" value="PAS_9"/>
    <property type="match status" value="1"/>
</dbReference>
<evidence type="ECO:0000259" key="7">
    <source>
        <dbReference type="PROSITE" id="PS50112"/>
    </source>
</evidence>
<dbReference type="SMART" id="SM00387">
    <property type="entry name" value="HATPase_c"/>
    <property type="match status" value="1"/>
</dbReference>
<feature type="domain" description="PAS" evidence="7">
    <location>
        <begin position="862"/>
        <end position="900"/>
    </location>
</feature>
<comment type="catalytic activity">
    <reaction evidence="1">
        <text>ATP + protein L-histidine = ADP + protein N-phospho-L-histidine.</text>
        <dbReference type="EC" id="2.7.13.3"/>
    </reaction>
</comment>
<gene>
    <name evidence="9" type="ORF">IX84_04340</name>
</gene>
<evidence type="ECO:0000313" key="9">
    <source>
        <dbReference type="EMBL" id="KGE89021.1"/>
    </source>
</evidence>
<dbReference type="Proteomes" id="UP000029736">
    <property type="component" value="Unassembled WGS sequence"/>
</dbReference>
<dbReference type="OrthoDB" id="9766459at2"/>
<evidence type="ECO:0000256" key="4">
    <source>
        <dbReference type="ARBA" id="ARBA00022679"/>
    </source>
</evidence>
<dbReference type="SMART" id="SM00388">
    <property type="entry name" value="HisKA"/>
    <property type="match status" value="1"/>
</dbReference>
<dbReference type="SMART" id="SM00091">
    <property type="entry name" value="PAS"/>
    <property type="match status" value="7"/>
</dbReference>
<dbReference type="InterPro" id="IPR000014">
    <property type="entry name" value="PAS"/>
</dbReference>
<dbReference type="Gene3D" id="3.30.565.10">
    <property type="entry name" value="Histidine kinase-like ATPase, C-terminal domain"/>
    <property type="match status" value="1"/>
</dbReference>
<dbReference type="InterPro" id="IPR013655">
    <property type="entry name" value="PAS_fold_3"/>
</dbReference>
<dbReference type="PRINTS" id="PR00344">
    <property type="entry name" value="BCTRLSENSOR"/>
</dbReference>
<dbReference type="Pfam" id="PF00512">
    <property type="entry name" value="HisKA"/>
    <property type="match status" value="1"/>
</dbReference>
<proteinExistence type="predicted"/>
<dbReference type="PANTHER" id="PTHR43304:SF1">
    <property type="entry name" value="PAC DOMAIN-CONTAINING PROTEIN"/>
    <property type="match status" value="1"/>
</dbReference>
<feature type="domain" description="PAC" evidence="8">
    <location>
        <begin position="648"/>
        <end position="698"/>
    </location>
</feature>
<dbReference type="Pfam" id="PF08448">
    <property type="entry name" value="PAS_4"/>
    <property type="match status" value="2"/>
</dbReference>
<dbReference type="CDD" id="cd00082">
    <property type="entry name" value="HisKA"/>
    <property type="match status" value="1"/>
</dbReference>
<protein>
    <recommendedName>
        <fullName evidence="2">histidine kinase</fullName>
        <ecNumber evidence="2">2.7.13.3</ecNumber>
    </recommendedName>
</protein>
<dbReference type="InterPro" id="IPR003594">
    <property type="entry name" value="HATPase_dom"/>
</dbReference>
<reference evidence="9 10" key="1">
    <citation type="journal article" date="2014" name="Int. J. Syst. Evol. Microbiol.">
        <title>Phaeodactylibacter xiamenensis gen. nov., sp. nov., a member of the family Saprospiraceae isolated from the marine alga Phaeodactylum tricornutum.</title>
        <authorList>
            <person name="Chen Z.Jr."/>
            <person name="Lei X."/>
            <person name="Lai Q."/>
            <person name="Li Y."/>
            <person name="Zhang B."/>
            <person name="Zhang J."/>
            <person name="Zhang H."/>
            <person name="Yang L."/>
            <person name="Zheng W."/>
            <person name="Tian Y."/>
            <person name="Yu Z."/>
            <person name="Xu H.Jr."/>
            <person name="Zheng T."/>
        </authorList>
    </citation>
    <scope>NUCLEOTIDE SEQUENCE [LARGE SCALE GENOMIC DNA]</scope>
    <source>
        <strain evidence="9 10">KD52</strain>
    </source>
</reference>
<dbReference type="Gene3D" id="1.10.287.130">
    <property type="match status" value="1"/>
</dbReference>
<feature type="domain" description="PAC" evidence="8">
    <location>
        <begin position="1029"/>
        <end position="1081"/>
    </location>
</feature>
<dbReference type="SUPFAM" id="SSF55874">
    <property type="entry name" value="ATPase domain of HSP90 chaperone/DNA topoisomerase II/histidine kinase"/>
    <property type="match status" value="1"/>
</dbReference>
<feature type="domain" description="Histidine kinase" evidence="6">
    <location>
        <begin position="1231"/>
        <end position="1447"/>
    </location>
</feature>
<accession>A0A098SA63</accession>
<dbReference type="SUPFAM" id="SSF55785">
    <property type="entry name" value="PYP-like sensor domain (PAS domain)"/>
    <property type="match status" value="8"/>
</dbReference>